<comment type="caution">
    <text evidence="1">The sequence shown here is derived from an EMBL/GenBank/DDBJ whole genome shotgun (WGS) entry which is preliminary data.</text>
</comment>
<sequence>MVRMGREMIQNGTKDGVEIWRGIMIDGGVMIDVESAETVQRWRGRKRRNSDRSDDEYDEEPDQQYKMEQEAESKTIMLRGLPLHVVEEDIRSALQQLEGPQPVEIRLMRKRRGKANKLVIQGKNIALHYSRRQSSEKWLCIACGVYSFQKTQKCFRCGAAKVDREPLGLNGLNAESQQQGEHNGDTLILRNITPFSTVDGILNILAPYANLSAGNIRLIKDKQTGQNRGFAFVQLSSSLEASQLLTVLQSLQPPLQLDGKTIGVDFAKSARKDLAQPDGIRASALSVASTAIAAAQWSSSQLQQSSGTTSDYVTLPEGYAQQTQGQNYQVWPQQPKGLAPVIGDGLLGAAPEMKTLIPAATGVVISQAAQLYQPVIISQPAIQSHQLVGPVDAVQQTAGVCTASPIPAASTVATTVCAAPTANTTAAPDTSTYQYDEASGYYYDPQAGLYYDPSSQITTVLLVLVINSTSTTPRLKQYLYWDSEKETYVPVPAESEASTKQVSKEPKEKKDKSQNKSAQQIAKDMERWAKSFNKQKESFKSSFQGLGPSKEEDRKGSAAADAGFSLFEKKQMGGFDMLSLMTEQLKNTEHDTTAKSALFAAHNGESVTEKGSSDRAPYEEGKITDWKKMVCLLCRRQFPTKEALLRHQQLSDLHKQNLEIQRRSTLTEAELEELERKEIELKYRDRAAERREKYGVPEPPAPKRKFHQQPTPTVNYEQPTKDGLTNDNIGNKMLQAMGWQEGKGLGRHQQGITTPISALFVINQDRLSLKMSAHAKKRNVDAECRVFDKTWTAKYFFTEVKGSRADMSEDKPAETMETAPAEVNAIPNGKGHETGEDITASAKTPPAEDSEKETVPNSAQNASPHRTENTEANLPESQEFLSGADDKKTTRFTDFEGKTSFGMSIFNLGNAIMGSGILGLAYAMANTGIVLFLVLLTVVAVLSSYSIHLLLKSSGIVGIRAYEQLGYRAFGTPGKMAAGIAITLQNIGAMSSYLYIVKYEFPLVIQAFLRVDKPAGEWFLNGNYLVIIVSVAVILPLALMKQLGYLGYTSGFSLSCMVFFLIAVIYKKFNTPCPFVDFALNGTAGGLNLNVSATDPGGETDSACIPKMANLNSQTAYTIPILAFAFVCHPEVLPIYTELRNPTKKKMQHVANISIAVMYSMYFLAALFGYLTFYGEVEAELLHTYSRIDPYDTLILCVRVAVLTAVTLTVPIVLFPVRRAIQQMMFPNKTFYWPRHIAIAFTLLTFINLLVIFAPNILGIFGIIGATSAPCLIFIFPAVFYIRIVPKEEEPLRSVPKILVSNLMGITEN</sequence>
<keyword evidence="2" id="KW-1185">Reference proteome</keyword>
<name>A0ACB8WQM5_9TELE</name>
<accession>A0ACB8WQM5</accession>
<organism evidence="1 2">
    <name type="scientific">Scortum barcoo</name>
    <name type="common">barcoo grunter</name>
    <dbReference type="NCBI Taxonomy" id="214431"/>
    <lineage>
        <taxon>Eukaryota</taxon>
        <taxon>Metazoa</taxon>
        <taxon>Chordata</taxon>
        <taxon>Craniata</taxon>
        <taxon>Vertebrata</taxon>
        <taxon>Euteleostomi</taxon>
        <taxon>Actinopterygii</taxon>
        <taxon>Neopterygii</taxon>
        <taxon>Teleostei</taxon>
        <taxon>Neoteleostei</taxon>
        <taxon>Acanthomorphata</taxon>
        <taxon>Eupercaria</taxon>
        <taxon>Centrarchiformes</taxon>
        <taxon>Terapontoidei</taxon>
        <taxon>Terapontidae</taxon>
        <taxon>Scortum</taxon>
    </lineage>
</organism>
<proteinExistence type="predicted"/>
<evidence type="ECO:0000313" key="1">
    <source>
        <dbReference type="EMBL" id="KAI3370128.1"/>
    </source>
</evidence>
<dbReference type="EMBL" id="CM041537">
    <property type="protein sequence ID" value="KAI3370128.1"/>
    <property type="molecule type" value="Genomic_DNA"/>
</dbReference>
<gene>
    <name evidence="1" type="ORF">L3Q82_024919</name>
</gene>
<protein>
    <submittedName>
        <fullName evidence="1">Uncharacterized protein</fullName>
    </submittedName>
</protein>
<dbReference type="Proteomes" id="UP000831701">
    <property type="component" value="Chromosome 7"/>
</dbReference>
<feature type="non-terminal residue" evidence="1">
    <location>
        <position position="1309"/>
    </location>
</feature>
<evidence type="ECO:0000313" key="2">
    <source>
        <dbReference type="Proteomes" id="UP000831701"/>
    </source>
</evidence>
<reference evidence="1" key="1">
    <citation type="submission" date="2022-04" db="EMBL/GenBank/DDBJ databases">
        <title>Jade perch genome.</title>
        <authorList>
            <person name="Chao B."/>
        </authorList>
    </citation>
    <scope>NUCLEOTIDE SEQUENCE</scope>
    <source>
        <strain evidence="1">CB-2022</strain>
    </source>
</reference>